<dbReference type="InterPro" id="IPR010982">
    <property type="entry name" value="Lambda_DNA-bd_dom_sf"/>
</dbReference>
<keyword evidence="3" id="KW-1185">Reference proteome</keyword>
<name>A0ABU5S3J3_9BACT</name>
<evidence type="ECO:0000313" key="3">
    <source>
        <dbReference type="Proteomes" id="UP001303899"/>
    </source>
</evidence>
<proteinExistence type="predicted"/>
<dbReference type="RefSeq" id="WP_323328123.1">
    <property type="nucleotide sequence ID" value="NZ_JAYGIL010000008.1"/>
</dbReference>
<organism evidence="2 3">
    <name type="scientific">Arcicella gelida</name>
    <dbReference type="NCBI Taxonomy" id="2984195"/>
    <lineage>
        <taxon>Bacteria</taxon>
        <taxon>Pseudomonadati</taxon>
        <taxon>Bacteroidota</taxon>
        <taxon>Cytophagia</taxon>
        <taxon>Cytophagales</taxon>
        <taxon>Flectobacillaceae</taxon>
        <taxon>Arcicella</taxon>
    </lineage>
</organism>
<feature type="domain" description="HTH cro/C1-type" evidence="1">
    <location>
        <begin position="18"/>
        <end position="71"/>
    </location>
</feature>
<evidence type="ECO:0000313" key="2">
    <source>
        <dbReference type="EMBL" id="MEA5403011.1"/>
    </source>
</evidence>
<accession>A0ABU5S3J3</accession>
<dbReference type="Proteomes" id="UP001303899">
    <property type="component" value="Unassembled WGS sequence"/>
</dbReference>
<dbReference type="Pfam" id="PF01381">
    <property type="entry name" value="HTH_3"/>
    <property type="match status" value="1"/>
</dbReference>
<dbReference type="PROSITE" id="PS50943">
    <property type="entry name" value="HTH_CROC1"/>
    <property type="match status" value="1"/>
</dbReference>
<dbReference type="SUPFAM" id="SSF47413">
    <property type="entry name" value="lambda repressor-like DNA-binding domains"/>
    <property type="match status" value="1"/>
</dbReference>
<sequence length="131" mass="15136">MESKFHLKPKKVHLGRNIARIRAYRGIKQTTLATELSWTQQQLSSLEKQEDIADDILEQVADVLGVTIEIIKEFDERAVIYNINNYNDIHDNVYNAGASTITYSEPSDKIIDLYERLLNLLEIEKSKTNQK</sequence>
<dbReference type="SMART" id="SM00530">
    <property type="entry name" value="HTH_XRE"/>
    <property type="match status" value="1"/>
</dbReference>
<gene>
    <name evidence="2" type="ORF">VB776_08800</name>
</gene>
<dbReference type="InterPro" id="IPR001387">
    <property type="entry name" value="Cro/C1-type_HTH"/>
</dbReference>
<dbReference type="CDD" id="cd00093">
    <property type="entry name" value="HTH_XRE"/>
    <property type="match status" value="1"/>
</dbReference>
<dbReference type="Gene3D" id="1.10.260.40">
    <property type="entry name" value="lambda repressor-like DNA-binding domains"/>
    <property type="match status" value="1"/>
</dbReference>
<dbReference type="EMBL" id="JAYGIL010000008">
    <property type="protein sequence ID" value="MEA5403011.1"/>
    <property type="molecule type" value="Genomic_DNA"/>
</dbReference>
<evidence type="ECO:0000259" key="1">
    <source>
        <dbReference type="PROSITE" id="PS50943"/>
    </source>
</evidence>
<reference evidence="2 3" key="1">
    <citation type="submission" date="2023-12" db="EMBL/GenBank/DDBJ databases">
        <title>Novel species of the genus Arcicella isolated from rivers.</title>
        <authorList>
            <person name="Lu H."/>
        </authorList>
    </citation>
    <scope>NUCLEOTIDE SEQUENCE [LARGE SCALE GENOMIC DNA]</scope>
    <source>
        <strain evidence="2 3">DC2W</strain>
    </source>
</reference>
<protein>
    <submittedName>
        <fullName evidence="2">Helix-turn-helix transcriptional regulator</fullName>
    </submittedName>
</protein>
<comment type="caution">
    <text evidence="2">The sequence shown here is derived from an EMBL/GenBank/DDBJ whole genome shotgun (WGS) entry which is preliminary data.</text>
</comment>